<dbReference type="Proteomes" id="UP001223586">
    <property type="component" value="Unassembled WGS sequence"/>
</dbReference>
<dbReference type="InterPro" id="IPR025619">
    <property type="entry name" value="YlzJ"/>
</dbReference>
<evidence type="ECO:0000313" key="2">
    <source>
        <dbReference type="Proteomes" id="UP001223586"/>
    </source>
</evidence>
<gene>
    <name evidence="1" type="ORF">J2S08_001592</name>
</gene>
<dbReference type="Pfam" id="PF14035">
    <property type="entry name" value="YlzJ"/>
    <property type="match status" value="1"/>
</dbReference>
<name>A0ABT9WRF8_9BACI</name>
<comment type="caution">
    <text evidence="1">The sequence shown here is derived from an EMBL/GenBank/DDBJ whole genome shotgun (WGS) entry which is preliminary data.</text>
</comment>
<proteinExistence type="predicted"/>
<sequence length="68" mass="7936">MILHTTIPQELIFPQESNMFTQQTTVEVNGISLIVEQEENRYRIIRLLSSNPNDYLRSELLPGQYLSI</sequence>
<keyword evidence="2" id="KW-1185">Reference proteome</keyword>
<dbReference type="EMBL" id="JAUSTT010000008">
    <property type="protein sequence ID" value="MDQ0175756.1"/>
    <property type="molecule type" value="Genomic_DNA"/>
</dbReference>
<protein>
    <submittedName>
        <fullName evidence="1">Uncharacterized protein</fullName>
    </submittedName>
</protein>
<accession>A0ABT9WRF8</accession>
<dbReference type="RefSeq" id="WP_307228338.1">
    <property type="nucleotide sequence ID" value="NZ_JAUSTT010000008.1"/>
</dbReference>
<evidence type="ECO:0000313" key="1">
    <source>
        <dbReference type="EMBL" id="MDQ0175756.1"/>
    </source>
</evidence>
<reference evidence="1 2" key="1">
    <citation type="submission" date="2023-07" db="EMBL/GenBank/DDBJ databases">
        <title>Genomic Encyclopedia of Type Strains, Phase IV (KMG-IV): sequencing the most valuable type-strain genomes for metagenomic binning, comparative biology and taxonomic classification.</title>
        <authorList>
            <person name="Goeker M."/>
        </authorList>
    </citation>
    <scope>NUCLEOTIDE SEQUENCE [LARGE SCALE GENOMIC DNA]</scope>
    <source>
        <strain evidence="1 2">DSM 23837</strain>
    </source>
</reference>
<organism evidence="1 2">
    <name type="scientific">Bacillus chungangensis</name>
    <dbReference type="NCBI Taxonomy" id="587633"/>
    <lineage>
        <taxon>Bacteria</taxon>
        <taxon>Bacillati</taxon>
        <taxon>Bacillota</taxon>
        <taxon>Bacilli</taxon>
        <taxon>Bacillales</taxon>
        <taxon>Bacillaceae</taxon>
        <taxon>Bacillus</taxon>
    </lineage>
</organism>